<proteinExistence type="predicted"/>
<evidence type="ECO:0000313" key="6">
    <source>
        <dbReference type="EMBL" id="CAK9212997.1"/>
    </source>
</evidence>
<dbReference type="InterPro" id="IPR007811">
    <property type="entry name" value="RPC4"/>
</dbReference>
<feature type="region of interest" description="Disordered" evidence="5">
    <location>
        <begin position="70"/>
        <end position="143"/>
    </location>
</feature>
<gene>
    <name evidence="6" type="ORF">CSSPTR1EN2_LOCUS11516</name>
</gene>
<reference evidence="6" key="1">
    <citation type="submission" date="2024-02" db="EMBL/GenBank/DDBJ databases">
        <authorList>
            <consortium name="ELIXIR-Norway"/>
            <consortium name="Elixir Norway"/>
        </authorList>
    </citation>
    <scope>NUCLEOTIDE SEQUENCE</scope>
</reference>
<keyword evidence="3" id="KW-0804">Transcription</keyword>
<dbReference type="Proteomes" id="UP001497512">
    <property type="component" value="Chromosome 19"/>
</dbReference>
<feature type="compositionally biased region" description="Basic and acidic residues" evidence="5">
    <location>
        <begin position="70"/>
        <end position="88"/>
    </location>
</feature>
<evidence type="ECO:0000256" key="5">
    <source>
        <dbReference type="SAM" id="MobiDB-lite"/>
    </source>
</evidence>
<keyword evidence="2" id="KW-0240">DNA-directed RNA polymerase</keyword>
<sequence>MAESSRGNDKVKKEVESLLGAVDSFTHGGIRKTKFEPKVPARRLKKLSAVKSEPGEGGDAEIPKELQKLIKQSEEDAAARFQRPDNRKGPTRVAFGYGSAAASQPSASAGFSKGKSSSGAGGGRGGHSGNGADVKPFLQGDPYFEPKLGKSKSIEPFDTSKYYPVILPLQRPANERTRYLDEDCGVEHDENALTAAQELDLFDESEEDKLMFFQIPASLPLSQDAAVSRESDQDEMVGSVKEGTRNSSAGVKLEKLPEGHVGKLLVYKSGAVKLKIGDVLFDALPGTDCMFAQELAAVNPTAKHCCFLGDVRQRVILTPDIDSLLT</sequence>
<name>A0ABP0U4W2_9BRYO</name>
<feature type="compositionally biased region" description="Gly residues" evidence="5">
    <location>
        <begin position="119"/>
        <end position="129"/>
    </location>
</feature>
<keyword evidence="7" id="KW-1185">Reference proteome</keyword>
<evidence type="ECO:0000256" key="4">
    <source>
        <dbReference type="ARBA" id="ARBA00023242"/>
    </source>
</evidence>
<accession>A0ABP0U4W2</accession>
<dbReference type="PANTHER" id="PTHR13408:SF0">
    <property type="entry name" value="DNA-DIRECTED RNA POLYMERASE III SUBUNIT RPC4"/>
    <property type="match status" value="1"/>
</dbReference>
<evidence type="ECO:0000313" key="7">
    <source>
        <dbReference type="Proteomes" id="UP001497512"/>
    </source>
</evidence>
<evidence type="ECO:0008006" key="8">
    <source>
        <dbReference type="Google" id="ProtNLM"/>
    </source>
</evidence>
<protein>
    <recommendedName>
        <fullName evidence="8">DNA-directed RNA polymerase III subunit RPC4</fullName>
    </recommendedName>
</protein>
<evidence type="ECO:0000256" key="1">
    <source>
        <dbReference type="ARBA" id="ARBA00004123"/>
    </source>
</evidence>
<keyword evidence="4" id="KW-0539">Nucleus</keyword>
<dbReference type="Pfam" id="PF05132">
    <property type="entry name" value="RNA_pol_Rpc4"/>
    <property type="match status" value="1"/>
</dbReference>
<feature type="compositionally biased region" description="Low complexity" evidence="5">
    <location>
        <begin position="99"/>
        <end position="118"/>
    </location>
</feature>
<evidence type="ECO:0000256" key="2">
    <source>
        <dbReference type="ARBA" id="ARBA00022478"/>
    </source>
</evidence>
<dbReference type="EMBL" id="OZ019911">
    <property type="protein sequence ID" value="CAK9212997.1"/>
    <property type="molecule type" value="Genomic_DNA"/>
</dbReference>
<comment type="subcellular location">
    <subcellularLocation>
        <location evidence="1">Nucleus</location>
    </subcellularLocation>
</comment>
<dbReference type="PANTHER" id="PTHR13408">
    <property type="entry name" value="DNA-DIRECTED RNA POLYMERASE III"/>
    <property type="match status" value="1"/>
</dbReference>
<organism evidence="6 7">
    <name type="scientific">Sphagnum troendelagicum</name>
    <dbReference type="NCBI Taxonomy" id="128251"/>
    <lineage>
        <taxon>Eukaryota</taxon>
        <taxon>Viridiplantae</taxon>
        <taxon>Streptophyta</taxon>
        <taxon>Embryophyta</taxon>
        <taxon>Bryophyta</taxon>
        <taxon>Sphagnophytina</taxon>
        <taxon>Sphagnopsida</taxon>
        <taxon>Sphagnales</taxon>
        <taxon>Sphagnaceae</taxon>
        <taxon>Sphagnum</taxon>
    </lineage>
</organism>
<evidence type="ECO:0000256" key="3">
    <source>
        <dbReference type="ARBA" id="ARBA00023163"/>
    </source>
</evidence>